<reference evidence="1" key="1">
    <citation type="submission" date="2022-08" db="EMBL/GenBank/DDBJ databases">
        <title>Genome Sequence of Lecanicillium fungicola.</title>
        <authorList>
            <person name="Buettner E."/>
        </authorList>
    </citation>
    <scope>NUCLEOTIDE SEQUENCE</scope>
    <source>
        <strain evidence="1">Babe33</strain>
    </source>
</reference>
<keyword evidence="2" id="KW-1185">Reference proteome</keyword>
<evidence type="ECO:0000313" key="2">
    <source>
        <dbReference type="Proteomes" id="UP001143910"/>
    </source>
</evidence>
<evidence type="ECO:0000313" key="1">
    <source>
        <dbReference type="EMBL" id="KAJ2978225.1"/>
    </source>
</evidence>
<organism evidence="1 2">
    <name type="scientific">Zarea fungicola</name>
    <dbReference type="NCBI Taxonomy" id="93591"/>
    <lineage>
        <taxon>Eukaryota</taxon>
        <taxon>Fungi</taxon>
        <taxon>Dikarya</taxon>
        <taxon>Ascomycota</taxon>
        <taxon>Pezizomycotina</taxon>
        <taxon>Sordariomycetes</taxon>
        <taxon>Hypocreomycetidae</taxon>
        <taxon>Hypocreales</taxon>
        <taxon>Cordycipitaceae</taxon>
        <taxon>Zarea</taxon>
    </lineage>
</organism>
<name>A0ACC1NG12_9HYPO</name>
<dbReference type="Proteomes" id="UP001143910">
    <property type="component" value="Unassembled WGS sequence"/>
</dbReference>
<sequence length="316" mass="32888">MKQTPPCPASSVLDAIGNTPVVRLNHVVPHGGAEVYVKLEYLNPTGSYKDRMAKSMIECAESSGALRPGMTVVEASGGSTGSSLALVCAVKGYGFQVISSNAFAKEKLKTVAAFGGAVELIHSPTGKITEDLCPKMITRAEETAQKNQGFWTDQFTNTDAFIGYGSLGEELVQQFPGGIHGFCGAIGTAGMVMGVAKILKPAFQDVKVVALEPASSPAISAGRSGAHGIEGVGIGDVPALLDKQLYDEVWPIEETEAKAMCRALAVKEGLLVGTSTGMNVVAAIKLAKELGPGKKVVTVACDTGLKYLHGDLFSNN</sequence>
<dbReference type="EMBL" id="JANJQO010000396">
    <property type="protein sequence ID" value="KAJ2978225.1"/>
    <property type="molecule type" value="Genomic_DNA"/>
</dbReference>
<accession>A0ACC1NG12</accession>
<gene>
    <name evidence="1" type="ORF">NQ176_g3931</name>
</gene>
<comment type="caution">
    <text evidence="1">The sequence shown here is derived from an EMBL/GenBank/DDBJ whole genome shotgun (WGS) entry which is preliminary data.</text>
</comment>
<protein>
    <submittedName>
        <fullName evidence="1">Uncharacterized protein</fullName>
    </submittedName>
</protein>
<proteinExistence type="predicted"/>